<dbReference type="OrthoDB" id="2443102at2759"/>
<organism evidence="1 2">
    <name type="scientific">Paraglomus brasilianum</name>
    <dbReference type="NCBI Taxonomy" id="144538"/>
    <lineage>
        <taxon>Eukaryota</taxon>
        <taxon>Fungi</taxon>
        <taxon>Fungi incertae sedis</taxon>
        <taxon>Mucoromycota</taxon>
        <taxon>Glomeromycotina</taxon>
        <taxon>Glomeromycetes</taxon>
        <taxon>Paraglomerales</taxon>
        <taxon>Paraglomeraceae</taxon>
        <taxon>Paraglomus</taxon>
    </lineage>
</organism>
<comment type="caution">
    <text evidence="1">The sequence shown here is derived from an EMBL/GenBank/DDBJ whole genome shotgun (WGS) entry which is preliminary data.</text>
</comment>
<feature type="non-terminal residue" evidence="1">
    <location>
        <position position="1"/>
    </location>
</feature>
<protein>
    <submittedName>
        <fullName evidence="1">1609_t:CDS:1</fullName>
    </submittedName>
</protein>
<dbReference type="AlphaFoldDB" id="A0A9N9EJV2"/>
<accession>A0A9N9EJV2</accession>
<name>A0A9N9EJV2_9GLOM</name>
<evidence type="ECO:0000313" key="1">
    <source>
        <dbReference type="EMBL" id="CAG8677166.1"/>
    </source>
</evidence>
<gene>
    <name evidence="1" type="ORF">PBRASI_LOCUS11611</name>
</gene>
<sequence length="77" mass="8508">YVNNSALCASSLGDIRTNYVKLTTANNSALRASSLIDIRMHHTKLEHEYYFGTMCLKPGPHRGINQKAKGTTCPVRA</sequence>
<reference evidence="1" key="1">
    <citation type="submission" date="2021-06" db="EMBL/GenBank/DDBJ databases">
        <authorList>
            <person name="Kallberg Y."/>
            <person name="Tangrot J."/>
            <person name="Rosling A."/>
        </authorList>
    </citation>
    <scope>NUCLEOTIDE SEQUENCE</scope>
    <source>
        <strain evidence="1">BR232B</strain>
    </source>
</reference>
<dbReference type="EMBL" id="CAJVPI010006103">
    <property type="protein sequence ID" value="CAG8677166.1"/>
    <property type="molecule type" value="Genomic_DNA"/>
</dbReference>
<proteinExistence type="predicted"/>
<keyword evidence="2" id="KW-1185">Reference proteome</keyword>
<evidence type="ECO:0000313" key="2">
    <source>
        <dbReference type="Proteomes" id="UP000789739"/>
    </source>
</evidence>
<dbReference type="Proteomes" id="UP000789739">
    <property type="component" value="Unassembled WGS sequence"/>
</dbReference>